<feature type="domain" description="SHSP" evidence="5">
    <location>
        <begin position="52"/>
        <end position="167"/>
    </location>
</feature>
<dbReference type="FunFam" id="2.60.40.790:FF:000053">
    <property type="entry name" value="17.5 kDa class I heat shock protein"/>
    <property type="match status" value="1"/>
</dbReference>
<dbReference type="InterPro" id="IPR008978">
    <property type="entry name" value="HSP20-like_chaperone"/>
</dbReference>
<evidence type="ECO:0000256" key="4">
    <source>
        <dbReference type="SAM" id="MobiDB-lite"/>
    </source>
</evidence>
<proteinExistence type="inferred from homology"/>
<protein>
    <recommendedName>
        <fullName evidence="5">SHSP domain-containing protein</fullName>
    </recommendedName>
</protein>
<gene>
    <name evidence="6" type="ORF">RND71_027982</name>
</gene>
<dbReference type="Pfam" id="PF00011">
    <property type="entry name" value="HSP20"/>
    <property type="match status" value="1"/>
</dbReference>
<dbReference type="PROSITE" id="PS01031">
    <property type="entry name" value="SHSP"/>
    <property type="match status" value="1"/>
</dbReference>
<evidence type="ECO:0000259" key="5">
    <source>
        <dbReference type="PROSITE" id="PS01031"/>
    </source>
</evidence>
<evidence type="ECO:0000256" key="1">
    <source>
        <dbReference type="ARBA" id="ARBA00023016"/>
    </source>
</evidence>
<evidence type="ECO:0000313" key="6">
    <source>
        <dbReference type="EMBL" id="KAK4352464.1"/>
    </source>
</evidence>
<comment type="similarity">
    <text evidence="2 3">Belongs to the small heat shock protein (HSP20) family.</text>
</comment>
<accession>A0AAE1V8R5</accession>
<dbReference type="SUPFAM" id="SSF49764">
    <property type="entry name" value="HSP20-like chaperones"/>
    <property type="match status" value="1"/>
</dbReference>
<comment type="caution">
    <text evidence="6">The sequence shown here is derived from an EMBL/GenBank/DDBJ whole genome shotgun (WGS) entry which is preliminary data.</text>
</comment>
<reference evidence="6" key="1">
    <citation type="submission" date="2023-12" db="EMBL/GenBank/DDBJ databases">
        <title>Genome assembly of Anisodus tanguticus.</title>
        <authorList>
            <person name="Wang Y.-J."/>
        </authorList>
    </citation>
    <scope>NUCLEOTIDE SEQUENCE</scope>
    <source>
        <strain evidence="6">KB-2021</strain>
        <tissue evidence="6">Leaf</tissue>
    </source>
</reference>
<dbReference type="EMBL" id="JAVYJV010000015">
    <property type="protein sequence ID" value="KAK4352464.1"/>
    <property type="molecule type" value="Genomic_DNA"/>
</dbReference>
<sequence>MASSIGPWLGGGRRQGGRDLGSPFSSDIWDPFGLEFGGGLGWPRGRGGVDDDVSALAHASVDWRETDRAHVFRVDLPGVKKEDLKVQIEDDNILEISGERVKEEEQGNDKWHRVERSRGSFRRRFRLPENANVEDISCGLEHGVLTVNVPKKETQEVLKNVKSIDIA</sequence>
<dbReference type="PANTHER" id="PTHR11527">
    <property type="entry name" value="HEAT-SHOCK PROTEIN 20 FAMILY MEMBER"/>
    <property type="match status" value="1"/>
</dbReference>
<name>A0AAE1V8R5_9SOLA</name>
<dbReference type="Gene3D" id="2.60.40.790">
    <property type="match status" value="1"/>
</dbReference>
<feature type="region of interest" description="Disordered" evidence="4">
    <location>
        <begin position="1"/>
        <end position="24"/>
    </location>
</feature>
<keyword evidence="7" id="KW-1185">Reference proteome</keyword>
<evidence type="ECO:0000313" key="7">
    <source>
        <dbReference type="Proteomes" id="UP001291623"/>
    </source>
</evidence>
<keyword evidence="1" id="KW-0346">Stress response</keyword>
<evidence type="ECO:0000256" key="3">
    <source>
        <dbReference type="RuleBase" id="RU003616"/>
    </source>
</evidence>
<dbReference type="InterPro" id="IPR002068">
    <property type="entry name" value="A-crystallin/Hsp20_dom"/>
</dbReference>
<evidence type="ECO:0000256" key="2">
    <source>
        <dbReference type="PROSITE-ProRule" id="PRU00285"/>
    </source>
</evidence>
<dbReference type="AlphaFoldDB" id="A0AAE1V8R5"/>
<dbReference type="InterPro" id="IPR031107">
    <property type="entry name" value="Small_HSP"/>
</dbReference>
<organism evidence="6 7">
    <name type="scientific">Anisodus tanguticus</name>
    <dbReference type="NCBI Taxonomy" id="243964"/>
    <lineage>
        <taxon>Eukaryota</taxon>
        <taxon>Viridiplantae</taxon>
        <taxon>Streptophyta</taxon>
        <taxon>Embryophyta</taxon>
        <taxon>Tracheophyta</taxon>
        <taxon>Spermatophyta</taxon>
        <taxon>Magnoliopsida</taxon>
        <taxon>eudicotyledons</taxon>
        <taxon>Gunneridae</taxon>
        <taxon>Pentapetalae</taxon>
        <taxon>asterids</taxon>
        <taxon>lamiids</taxon>
        <taxon>Solanales</taxon>
        <taxon>Solanaceae</taxon>
        <taxon>Solanoideae</taxon>
        <taxon>Hyoscyameae</taxon>
        <taxon>Anisodus</taxon>
    </lineage>
</organism>
<dbReference type="Proteomes" id="UP001291623">
    <property type="component" value="Unassembled WGS sequence"/>
</dbReference>